<feature type="transmembrane region" description="Helical" evidence="2">
    <location>
        <begin position="64"/>
        <end position="84"/>
    </location>
</feature>
<feature type="transmembrane region" description="Helical" evidence="2">
    <location>
        <begin position="180"/>
        <end position="197"/>
    </location>
</feature>
<feature type="region of interest" description="Disordered" evidence="1">
    <location>
        <begin position="1"/>
        <end position="20"/>
    </location>
</feature>
<feature type="transmembrane region" description="Helical" evidence="2">
    <location>
        <begin position="234"/>
        <end position="256"/>
    </location>
</feature>
<keyword evidence="2" id="KW-0472">Membrane</keyword>
<feature type="transmembrane region" description="Helical" evidence="2">
    <location>
        <begin position="301"/>
        <end position="321"/>
    </location>
</feature>
<dbReference type="AlphaFoldDB" id="A0A3N2DAI5"/>
<dbReference type="Proteomes" id="UP000275356">
    <property type="component" value="Unassembled WGS sequence"/>
</dbReference>
<comment type="caution">
    <text evidence="3">The sequence shown here is derived from an EMBL/GenBank/DDBJ whole genome shotgun (WGS) entry which is preliminary data.</text>
</comment>
<dbReference type="InterPro" id="IPR052524">
    <property type="entry name" value="MFS_Cyanate_Porter"/>
</dbReference>
<evidence type="ECO:0000256" key="1">
    <source>
        <dbReference type="SAM" id="MobiDB-lite"/>
    </source>
</evidence>
<dbReference type="Gene3D" id="1.20.1250.20">
    <property type="entry name" value="MFS general substrate transporter like domains"/>
    <property type="match status" value="2"/>
</dbReference>
<feature type="transmembrane region" description="Helical" evidence="2">
    <location>
        <begin position="114"/>
        <end position="133"/>
    </location>
</feature>
<dbReference type="Pfam" id="PF07690">
    <property type="entry name" value="MFS_1"/>
    <property type="match status" value="1"/>
</dbReference>
<dbReference type="InterPro" id="IPR036259">
    <property type="entry name" value="MFS_trans_sf"/>
</dbReference>
<dbReference type="PANTHER" id="PTHR23523:SF2">
    <property type="entry name" value="2-NITROIMIDAZOLE TRANSPORTER"/>
    <property type="match status" value="1"/>
</dbReference>
<dbReference type="GO" id="GO:0022857">
    <property type="term" value="F:transmembrane transporter activity"/>
    <property type="evidence" value="ECO:0007669"/>
    <property type="project" value="InterPro"/>
</dbReference>
<sequence length="435" mass="43775">MTAPVPTRSRPGPPTAAAWPPSRTRRLLPLVLVSLQLQIPTVALGPVLVVIASQAGLSQAQAGALTSIPVFCFALLTPVAPALIGRIGLDRSLVIASLAIGVGVLVRSQGSVAALYAGSVLLGAAIAIVNISIPTFVTRHFRHRALQLTGINTAATNIGSATAAAVSAPVVALLGWQLGLAVWSLASFVAAGAWWLGSRGGAGAGADPRPVTGTAGEPAAAPSRSASSALRIPMAWVLGLTFAMHGMCYFAVSSWLPSLLGERSGLSPGLAGACVAVFMALGILGPLVLPGLLRLPGVRLWMLMTATTVGWLSCIVVLAALPGWWAAAVLLGGLAQGACFTVIVTFGVHVARDEAQSRGIQAVLQTVGFAGAALGPTLIGAVLDRTGAWEPVLVLLVGVASALVVFGGVASRLLVRFETRAAQGADGPVAGGTGA</sequence>
<gene>
    <name evidence="3" type="ORF">EDD28_1235</name>
</gene>
<protein>
    <submittedName>
        <fullName evidence="3">CP family cyanate transporter-like MFS transporter</fullName>
    </submittedName>
</protein>
<feature type="transmembrane region" description="Helical" evidence="2">
    <location>
        <begin position="154"/>
        <end position="174"/>
    </location>
</feature>
<evidence type="ECO:0000256" key="2">
    <source>
        <dbReference type="SAM" id="Phobius"/>
    </source>
</evidence>
<feature type="transmembrane region" description="Helical" evidence="2">
    <location>
        <begin position="362"/>
        <end position="383"/>
    </location>
</feature>
<organism evidence="3 4">
    <name type="scientific">Salana multivorans</name>
    <dbReference type="NCBI Taxonomy" id="120377"/>
    <lineage>
        <taxon>Bacteria</taxon>
        <taxon>Bacillati</taxon>
        <taxon>Actinomycetota</taxon>
        <taxon>Actinomycetes</taxon>
        <taxon>Micrococcales</taxon>
        <taxon>Beutenbergiaceae</taxon>
        <taxon>Salana</taxon>
    </lineage>
</organism>
<accession>A0A3N2DAI5</accession>
<reference evidence="3 4" key="1">
    <citation type="submission" date="2018-11" db="EMBL/GenBank/DDBJ databases">
        <title>Sequencing the genomes of 1000 actinobacteria strains.</title>
        <authorList>
            <person name="Klenk H.-P."/>
        </authorList>
    </citation>
    <scope>NUCLEOTIDE SEQUENCE [LARGE SCALE GENOMIC DNA]</scope>
    <source>
        <strain evidence="3 4">DSM 13521</strain>
    </source>
</reference>
<feature type="transmembrane region" description="Helical" evidence="2">
    <location>
        <begin position="91"/>
        <end position="108"/>
    </location>
</feature>
<dbReference type="InterPro" id="IPR011701">
    <property type="entry name" value="MFS"/>
</dbReference>
<dbReference type="RefSeq" id="WP_123738797.1">
    <property type="nucleotide sequence ID" value="NZ_RKHQ01000001.1"/>
</dbReference>
<feature type="transmembrane region" description="Helical" evidence="2">
    <location>
        <begin position="327"/>
        <end position="350"/>
    </location>
</feature>
<keyword evidence="2" id="KW-1133">Transmembrane helix</keyword>
<proteinExistence type="predicted"/>
<dbReference type="OrthoDB" id="5317164at2"/>
<dbReference type="PANTHER" id="PTHR23523">
    <property type="match status" value="1"/>
</dbReference>
<feature type="transmembrane region" description="Helical" evidence="2">
    <location>
        <begin position="389"/>
        <end position="410"/>
    </location>
</feature>
<evidence type="ECO:0000313" key="4">
    <source>
        <dbReference type="Proteomes" id="UP000275356"/>
    </source>
</evidence>
<keyword evidence="2" id="KW-0812">Transmembrane</keyword>
<keyword evidence="4" id="KW-1185">Reference proteome</keyword>
<name>A0A3N2DAI5_9MICO</name>
<feature type="transmembrane region" description="Helical" evidence="2">
    <location>
        <begin position="268"/>
        <end position="289"/>
    </location>
</feature>
<dbReference type="EMBL" id="RKHQ01000001">
    <property type="protein sequence ID" value="ROR96648.1"/>
    <property type="molecule type" value="Genomic_DNA"/>
</dbReference>
<dbReference type="SUPFAM" id="SSF103473">
    <property type="entry name" value="MFS general substrate transporter"/>
    <property type="match status" value="1"/>
</dbReference>
<feature type="transmembrane region" description="Helical" evidence="2">
    <location>
        <begin position="27"/>
        <end position="52"/>
    </location>
</feature>
<evidence type="ECO:0000313" key="3">
    <source>
        <dbReference type="EMBL" id="ROR96648.1"/>
    </source>
</evidence>